<protein>
    <submittedName>
        <fullName evidence="2">Uncharacterized protein</fullName>
    </submittedName>
</protein>
<accession>A0ABQ4GML6</accession>
<keyword evidence="3" id="KW-1185">Reference proteome</keyword>
<reference evidence="2 3" key="1">
    <citation type="submission" date="2021-01" db="EMBL/GenBank/DDBJ databases">
        <title>Whole genome shotgun sequence of Microbispora siamensis NBRC 104113.</title>
        <authorList>
            <person name="Komaki H."/>
            <person name="Tamura T."/>
        </authorList>
    </citation>
    <scope>NUCLEOTIDE SEQUENCE [LARGE SCALE GENOMIC DNA]</scope>
    <source>
        <strain evidence="2 3">NBRC 104113</strain>
    </source>
</reference>
<name>A0ABQ4GML6_9ACTN</name>
<evidence type="ECO:0000313" key="3">
    <source>
        <dbReference type="Proteomes" id="UP000660454"/>
    </source>
</evidence>
<feature type="region of interest" description="Disordered" evidence="1">
    <location>
        <begin position="1"/>
        <end position="60"/>
    </location>
</feature>
<comment type="caution">
    <text evidence="2">The sequence shown here is derived from an EMBL/GenBank/DDBJ whole genome shotgun (WGS) entry which is preliminary data.</text>
</comment>
<proteinExistence type="predicted"/>
<organism evidence="2 3">
    <name type="scientific">Microbispora siamensis</name>
    <dbReference type="NCBI Taxonomy" id="564413"/>
    <lineage>
        <taxon>Bacteria</taxon>
        <taxon>Bacillati</taxon>
        <taxon>Actinomycetota</taxon>
        <taxon>Actinomycetes</taxon>
        <taxon>Streptosporangiales</taxon>
        <taxon>Streptosporangiaceae</taxon>
        <taxon>Microbispora</taxon>
    </lineage>
</organism>
<evidence type="ECO:0000256" key="1">
    <source>
        <dbReference type="SAM" id="MobiDB-lite"/>
    </source>
</evidence>
<feature type="compositionally biased region" description="Basic and acidic residues" evidence="1">
    <location>
        <begin position="14"/>
        <end position="24"/>
    </location>
</feature>
<gene>
    <name evidence="2" type="ORF">Msi02_34940</name>
</gene>
<dbReference type="Proteomes" id="UP000660454">
    <property type="component" value="Unassembled WGS sequence"/>
</dbReference>
<sequence length="60" mass="6649">MLETGKFLYGSPQELDRTAEERNRGGTPHRHKGNSAAARALPDMSLQVRKEESPCPDVRG</sequence>
<evidence type="ECO:0000313" key="2">
    <source>
        <dbReference type="EMBL" id="GIH62677.1"/>
    </source>
</evidence>
<dbReference type="EMBL" id="BOOF01000018">
    <property type="protein sequence ID" value="GIH62677.1"/>
    <property type="molecule type" value="Genomic_DNA"/>
</dbReference>
<feature type="compositionally biased region" description="Basic and acidic residues" evidence="1">
    <location>
        <begin position="48"/>
        <end position="60"/>
    </location>
</feature>